<dbReference type="Gene3D" id="3.40.50.1820">
    <property type="entry name" value="alpha/beta hydrolase"/>
    <property type="match status" value="1"/>
</dbReference>
<reference evidence="1 2" key="1">
    <citation type="journal article" date="2016" name="Nat. Commun.">
        <title>Thousands of microbial genomes shed light on interconnected biogeochemical processes in an aquifer system.</title>
        <authorList>
            <person name="Anantharaman K."/>
            <person name="Brown C.T."/>
            <person name="Hug L.A."/>
            <person name="Sharon I."/>
            <person name="Castelle C.J."/>
            <person name="Probst A.J."/>
            <person name="Thomas B.C."/>
            <person name="Singh A."/>
            <person name="Wilkins M.J."/>
            <person name="Karaoz U."/>
            <person name="Brodie E.L."/>
            <person name="Williams K.H."/>
            <person name="Hubbard S.S."/>
            <person name="Banfield J.F."/>
        </authorList>
    </citation>
    <scope>NUCLEOTIDE SEQUENCE [LARGE SCALE GENOMIC DNA]</scope>
</reference>
<dbReference type="InterPro" id="IPR013744">
    <property type="entry name" value="SidJ"/>
</dbReference>
<proteinExistence type="predicted"/>
<dbReference type="SUPFAM" id="SSF53474">
    <property type="entry name" value="alpha/beta-Hydrolases"/>
    <property type="match status" value="1"/>
</dbReference>
<dbReference type="PANTHER" id="PTHR31591">
    <property type="entry name" value="UPF0613 PROTEIN PB24D3.06C"/>
    <property type="match status" value="1"/>
</dbReference>
<dbReference type="PANTHER" id="PTHR31591:SF1">
    <property type="entry name" value="UPF0613 PROTEIN PB24D3.06C"/>
    <property type="match status" value="1"/>
</dbReference>
<accession>A0A1F7GZX2</accession>
<evidence type="ECO:0000313" key="2">
    <source>
        <dbReference type="Proteomes" id="UP000177913"/>
    </source>
</evidence>
<name>A0A1F7GZX2_9BACT</name>
<sequence>MFRKPSGVNISIHKIYSEDALELDALLFEAEKSSAKIIIHLHGKEGHFIQNHFVTVMGYTYPLHGYSFLTFNNRGHDYISDMLKKASHGFEWVTRGSAYEIIEEAIYDINGVIDYVKNLGYKEIILQGHSLGPHKICYYLGNNPKHEIKKIILITTADILYQLNSSVKNWKEYSGVAKEMISEGKGDRLMPIKLWSNAPVSARTFWHYTNSQSNAWVFNFTNPSLEFKNLDKVTLPTLAVVPETDVATGVPQEKAMKLLKQKIASKDFTSVIIQNAVHNFASKEKELVNEIVSWLNK</sequence>
<comment type="caution">
    <text evidence="1">The sequence shown here is derived from an EMBL/GenBank/DDBJ whole genome shotgun (WGS) entry which is preliminary data.</text>
</comment>
<evidence type="ECO:0000313" key="1">
    <source>
        <dbReference type="EMBL" id="OGK24086.1"/>
    </source>
</evidence>
<dbReference type="Pfam" id="PF08538">
    <property type="entry name" value="DUF1749"/>
    <property type="match status" value="1"/>
</dbReference>
<dbReference type="AlphaFoldDB" id="A0A1F7GZX2"/>
<dbReference type="InterPro" id="IPR029058">
    <property type="entry name" value="AB_hydrolase_fold"/>
</dbReference>
<dbReference type="Proteomes" id="UP000177913">
    <property type="component" value="Unassembled WGS sequence"/>
</dbReference>
<evidence type="ECO:0008006" key="3">
    <source>
        <dbReference type="Google" id="ProtNLM"/>
    </source>
</evidence>
<organism evidence="1 2">
    <name type="scientific">Candidatus Roizmanbacteria bacterium RIFCSPHIGHO2_02_FULL_38_11</name>
    <dbReference type="NCBI Taxonomy" id="1802039"/>
    <lineage>
        <taxon>Bacteria</taxon>
        <taxon>Candidatus Roizmaniibacteriota</taxon>
    </lineage>
</organism>
<dbReference type="EMBL" id="MFZO01000039">
    <property type="protein sequence ID" value="OGK24086.1"/>
    <property type="molecule type" value="Genomic_DNA"/>
</dbReference>
<protein>
    <recommendedName>
        <fullName evidence="3">Serine aminopeptidase S33 domain-containing protein</fullName>
    </recommendedName>
</protein>
<gene>
    <name evidence="1" type="ORF">A3C25_05235</name>
</gene>